<evidence type="ECO:0000313" key="3">
    <source>
        <dbReference type="Proteomes" id="UP000829999"/>
    </source>
</evidence>
<keyword evidence="3" id="KW-1185">Reference proteome</keyword>
<gene>
    <name evidence="4" type="primary">LOC118272061</name>
</gene>
<feature type="transmembrane region" description="Helical" evidence="2">
    <location>
        <begin position="45"/>
        <end position="66"/>
    </location>
</feature>
<reference evidence="4" key="1">
    <citation type="submission" date="2025-08" db="UniProtKB">
        <authorList>
            <consortium name="RefSeq"/>
        </authorList>
    </citation>
    <scope>IDENTIFICATION</scope>
    <source>
        <tissue evidence="4">Whole larval tissue</tissue>
    </source>
</reference>
<feature type="region of interest" description="Disordered" evidence="1">
    <location>
        <begin position="157"/>
        <end position="181"/>
    </location>
</feature>
<feature type="region of interest" description="Disordered" evidence="1">
    <location>
        <begin position="200"/>
        <end position="230"/>
    </location>
</feature>
<dbReference type="GeneID" id="118272061"/>
<accession>A0A9R0EM65</accession>
<name>A0A9R0EM65_SPOFR</name>
<dbReference type="RefSeq" id="XP_035444257.2">
    <property type="nucleotide sequence ID" value="XM_035588364.2"/>
</dbReference>
<feature type="compositionally biased region" description="Low complexity" evidence="1">
    <location>
        <begin position="157"/>
        <end position="175"/>
    </location>
</feature>
<dbReference type="OrthoDB" id="8191503at2759"/>
<keyword evidence="2" id="KW-1133">Transmembrane helix</keyword>
<protein>
    <submittedName>
        <fullName evidence="4">Uncharacterized protein LOC118272061 isoform X1</fullName>
    </submittedName>
</protein>
<feature type="compositionally biased region" description="Polar residues" evidence="1">
    <location>
        <begin position="221"/>
        <end position="230"/>
    </location>
</feature>
<organism evidence="3 4">
    <name type="scientific">Spodoptera frugiperda</name>
    <name type="common">Fall armyworm</name>
    <dbReference type="NCBI Taxonomy" id="7108"/>
    <lineage>
        <taxon>Eukaryota</taxon>
        <taxon>Metazoa</taxon>
        <taxon>Ecdysozoa</taxon>
        <taxon>Arthropoda</taxon>
        <taxon>Hexapoda</taxon>
        <taxon>Insecta</taxon>
        <taxon>Pterygota</taxon>
        <taxon>Neoptera</taxon>
        <taxon>Endopterygota</taxon>
        <taxon>Lepidoptera</taxon>
        <taxon>Glossata</taxon>
        <taxon>Ditrysia</taxon>
        <taxon>Noctuoidea</taxon>
        <taxon>Noctuidae</taxon>
        <taxon>Amphipyrinae</taxon>
        <taxon>Spodoptera</taxon>
    </lineage>
</organism>
<proteinExistence type="predicted"/>
<evidence type="ECO:0000256" key="1">
    <source>
        <dbReference type="SAM" id="MobiDB-lite"/>
    </source>
</evidence>
<keyword evidence="2" id="KW-0812">Transmembrane</keyword>
<sequence length="230" mass="25919">MFDRTRVESETAPYGYFINCSNDGSELSRGARVVPRQSRHLWTKMHTLILAALAAVATAMPSYIAVPADQIAFVDLSALRVRRVPRQTLSPPPPPPQLPLPQLPQAFYEQEYPTTLQQYQQQQGLTPVPVPVQIQVQENEAPARLVRLQQQPQQQLQQQPQQQLQQQLQLQPQPQDSIGSTTFGAASQFAERPPDFGEYVDFGAHTGDHGSFGWYADYPVNNHQDSSYRK</sequence>
<evidence type="ECO:0000256" key="2">
    <source>
        <dbReference type="SAM" id="Phobius"/>
    </source>
</evidence>
<dbReference type="AlphaFoldDB" id="A0A9R0EM65"/>
<dbReference type="Proteomes" id="UP000829999">
    <property type="component" value="Chromosome 5"/>
</dbReference>
<evidence type="ECO:0000313" key="4">
    <source>
        <dbReference type="RefSeq" id="XP_035444257.2"/>
    </source>
</evidence>
<keyword evidence="2" id="KW-0472">Membrane</keyword>